<feature type="transmembrane region" description="Helical" evidence="1">
    <location>
        <begin position="125"/>
        <end position="150"/>
    </location>
</feature>
<dbReference type="OrthoDB" id="147905at2157"/>
<sequence length="192" mass="21522">MEPENVLRNAWNVYKNNFITYILAAIITIFGSIIIITIAPLFYGLTYMALKGVRGEVPEVRDVFEGFNHFIRSWIYMIIAGIMLIVGYMLLIIPGIILSILLLYSLPLLVIRGYSAIDAIKESIALARANFIDTLIIFAVLAVLNIFASYTVTEPFSIGMLLTILILPFAVLCYTVATVELISSSRENYQIE</sequence>
<dbReference type="RefSeq" id="WP_013898744.1">
    <property type="nucleotide sequence ID" value="NC_015676.1"/>
</dbReference>
<evidence type="ECO:0000313" key="3">
    <source>
        <dbReference type="Proteomes" id="UP000006622"/>
    </source>
</evidence>
<proteinExistence type="predicted"/>
<feature type="transmembrane region" description="Helical" evidence="1">
    <location>
        <begin position="21"/>
        <end position="43"/>
    </location>
</feature>
<dbReference type="Proteomes" id="UP000006622">
    <property type="component" value="Chromosome"/>
</dbReference>
<evidence type="ECO:0008006" key="4">
    <source>
        <dbReference type="Google" id="ProtNLM"/>
    </source>
</evidence>
<organism evidence="2 3">
    <name type="scientific">Methanosalsum zhilinae (strain DSM 4017 / NBRC 107636 / OCM 62 / WeN5)</name>
    <name type="common">Methanohalophilus zhilinae</name>
    <dbReference type="NCBI Taxonomy" id="679901"/>
    <lineage>
        <taxon>Archaea</taxon>
        <taxon>Methanobacteriati</taxon>
        <taxon>Methanobacteriota</taxon>
        <taxon>Stenosarchaea group</taxon>
        <taxon>Methanomicrobia</taxon>
        <taxon>Methanosarcinales</taxon>
        <taxon>Methanosarcinaceae</taxon>
        <taxon>Methanosalsum</taxon>
    </lineage>
</organism>
<protein>
    <recommendedName>
        <fullName evidence="4">Glycerophosphoryl diester phosphodiesterase membrane domain-containing protein</fullName>
    </recommendedName>
</protein>
<dbReference type="PANTHER" id="PTHR40076:SF1">
    <property type="entry name" value="MEMBRANE PROTEIN"/>
    <property type="match status" value="1"/>
</dbReference>
<reference evidence="2 3" key="1">
    <citation type="submission" date="2010-07" db="EMBL/GenBank/DDBJ databases">
        <title>The complete genome of Methanosalsum zhilinae DSM 4017.</title>
        <authorList>
            <consortium name="US DOE Joint Genome Institute (JGI-PGF)"/>
            <person name="Lucas S."/>
            <person name="Copeland A."/>
            <person name="Lapidus A."/>
            <person name="Glavina del Rio T."/>
            <person name="Dalin E."/>
            <person name="Tice H."/>
            <person name="Bruce D."/>
            <person name="Goodwin L."/>
            <person name="Pitluck S."/>
            <person name="Kyrpides N."/>
            <person name="Mavromatis K."/>
            <person name="Ovchinnikova G."/>
            <person name="Daligault H."/>
            <person name="Detter J.C."/>
            <person name="Han C."/>
            <person name="Tapia R."/>
            <person name="Larimer F."/>
            <person name="Land M."/>
            <person name="Hauser L."/>
            <person name="Markowitz V."/>
            <person name="Cheng J.-F."/>
            <person name="Hugenholtz P."/>
            <person name="Woyke T."/>
            <person name="Wu D."/>
            <person name="Spring S."/>
            <person name="Schueler E."/>
            <person name="Brambilla E."/>
            <person name="Klenk H.-P."/>
            <person name="Eisen J.A."/>
        </authorList>
    </citation>
    <scope>NUCLEOTIDE SEQUENCE [LARGE SCALE GENOMIC DNA]</scope>
    <source>
        <strain evidence="3">DSM 4017 / NBRC 107636 / OCM 62 / WeN5</strain>
    </source>
</reference>
<name>F7XNV0_METZD</name>
<evidence type="ECO:0000256" key="1">
    <source>
        <dbReference type="SAM" id="Phobius"/>
    </source>
</evidence>
<dbReference type="GeneID" id="10823105"/>
<dbReference type="STRING" id="679901.Mzhil_1468"/>
<dbReference type="HOGENOM" id="CLU_1393571_0_0_2"/>
<dbReference type="InterPro" id="IPR010380">
    <property type="entry name" value="DUF975"/>
</dbReference>
<gene>
    <name evidence="2" type="ordered locus">Mzhil_1468</name>
</gene>
<keyword evidence="1" id="KW-0812">Transmembrane</keyword>
<feature type="transmembrane region" description="Helical" evidence="1">
    <location>
        <begin position="156"/>
        <end position="177"/>
    </location>
</feature>
<keyword evidence="3" id="KW-1185">Reference proteome</keyword>
<keyword evidence="1" id="KW-1133">Transmembrane helix</keyword>
<feature type="transmembrane region" description="Helical" evidence="1">
    <location>
        <begin position="74"/>
        <end position="104"/>
    </location>
</feature>
<evidence type="ECO:0000313" key="2">
    <source>
        <dbReference type="EMBL" id="AEH61307.1"/>
    </source>
</evidence>
<accession>F7XNV0</accession>
<dbReference type="KEGG" id="mzh:Mzhil_1468"/>
<dbReference type="EMBL" id="CP002101">
    <property type="protein sequence ID" value="AEH61307.1"/>
    <property type="molecule type" value="Genomic_DNA"/>
</dbReference>
<dbReference type="PANTHER" id="PTHR40076">
    <property type="entry name" value="MEMBRANE PROTEIN-RELATED"/>
    <property type="match status" value="1"/>
</dbReference>
<dbReference type="AlphaFoldDB" id="F7XNV0"/>
<keyword evidence="1" id="KW-0472">Membrane</keyword>